<keyword evidence="3 6" id="KW-0378">Hydrolase</keyword>
<keyword evidence="4 6" id="KW-0720">Serine protease</keyword>
<proteinExistence type="inferred from homology"/>
<dbReference type="Pfam" id="PF02897">
    <property type="entry name" value="Peptidase_S9_N"/>
    <property type="match status" value="2"/>
</dbReference>
<dbReference type="GO" id="GO:0004252">
    <property type="term" value="F:serine-type endopeptidase activity"/>
    <property type="evidence" value="ECO:0007669"/>
    <property type="project" value="UniProtKB-UniRule"/>
</dbReference>
<dbReference type="InterPro" id="IPR029058">
    <property type="entry name" value="AB_hydrolase_fold"/>
</dbReference>
<dbReference type="Pfam" id="PF00326">
    <property type="entry name" value="Peptidase_S9"/>
    <property type="match status" value="1"/>
</dbReference>
<keyword evidence="10" id="KW-1185">Reference proteome</keyword>
<dbReference type="EMBL" id="KE561022">
    <property type="protein sequence ID" value="EPZ33923.1"/>
    <property type="molecule type" value="Genomic_DNA"/>
</dbReference>
<dbReference type="SUPFAM" id="SSF50993">
    <property type="entry name" value="Peptidase/esterase 'gauge' domain"/>
    <property type="match status" value="1"/>
</dbReference>
<dbReference type="InterPro" id="IPR002470">
    <property type="entry name" value="Peptidase_S9A"/>
</dbReference>
<accession>A0A075AUI4</accession>
<feature type="domain" description="Peptidase S9 prolyl oligopeptidase catalytic" evidence="7">
    <location>
        <begin position="450"/>
        <end position="629"/>
    </location>
</feature>
<evidence type="ECO:0000256" key="2">
    <source>
        <dbReference type="ARBA" id="ARBA00022670"/>
    </source>
</evidence>
<protein>
    <recommendedName>
        <fullName evidence="6">Prolyl endopeptidase</fullName>
        <ecNumber evidence="6">3.4.21.-</ecNumber>
    </recommendedName>
</protein>
<sequence>MIYSHVYHGETFKDSYQWLRDDSRQNKDVLSYLDCENDYTRQNLVDPLKELKNTLYKEFVSRMQEDDQDVPVLKDNFLYFKKVEKGKQYQIYCRRLVDSKEERVLLDLNDEEFKKHSFLNVGSYSVSVDHKKIIAYSLDTFGGESYKVRIKDTTTNEEKEIADNSYYSLTCYKIMMQNIKTGENCVVYEETDPKFSVGLSKSDDKKYIFLHSQSSLTREVRIIDANDPRKGNIEKLIAEDVMCFRQREVNHRYYIQSSPIGFLVLSNKENKENFQLYLAPNANSSWIELLPYDKDVYLEDFRIFKDYLLLFERSSATVKVRVIPFLFESSQLDIANSYYIEMEDEIYSVSDHKEQQFENNIFRFSYSSLIQPEKVIDFNLKTRDKIIKKERIVNGFSKSDYCVKRLYAKGHDDVNIPLSLVYKKALFKGDGTNPCLLYGYGSYGICIDPSFRSNWISYLDRGFVCVIAHIRGGGDCGRSWYNNGKFLSKKNTFKDFISSAEFLLDNKFTSPAKLAIEGRSAGGLLIGAVLNERPELFTAAVAGVPFVDVINTMMDESIPLTINEYEEWGNPNDKTFFDYMLSYSPYNNIPDDENISFPNLLVTAGLHDPRVQYWEPTKYVAKLRASKIKKKVKTGVNSKLGALS</sequence>
<name>A0A075AUI4_ROZAC</name>
<evidence type="ECO:0000256" key="3">
    <source>
        <dbReference type="ARBA" id="ARBA00022801"/>
    </source>
</evidence>
<dbReference type="GO" id="GO:0006508">
    <property type="term" value="P:proteolysis"/>
    <property type="evidence" value="ECO:0007669"/>
    <property type="project" value="UniProtKB-KW"/>
</dbReference>
<dbReference type="OrthoDB" id="248387at2759"/>
<dbReference type="HOGENOM" id="CLU_011290_0_1_1"/>
<feature type="domain" description="Peptidase S9A N-terminal" evidence="8">
    <location>
        <begin position="5"/>
        <end position="158"/>
    </location>
</feature>
<dbReference type="InterPro" id="IPR051543">
    <property type="entry name" value="Serine_Peptidase_S9A"/>
</dbReference>
<feature type="domain" description="Peptidase S9A N-terminal" evidence="8">
    <location>
        <begin position="183"/>
        <end position="389"/>
    </location>
</feature>
<organism evidence="9 10">
    <name type="scientific">Rozella allomycis (strain CSF55)</name>
    <dbReference type="NCBI Taxonomy" id="988480"/>
    <lineage>
        <taxon>Eukaryota</taxon>
        <taxon>Fungi</taxon>
        <taxon>Fungi incertae sedis</taxon>
        <taxon>Cryptomycota</taxon>
        <taxon>Cryptomycota incertae sedis</taxon>
        <taxon>Rozella</taxon>
    </lineage>
</organism>
<evidence type="ECO:0000256" key="6">
    <source>
        <dbReference type="RuleBase" id="RU368024"/>
    </source>
</evidence>
<dbReference type="Proteomes" id="UP000030755">
    <property type="component" value="Unassembled WGS sequence"/>
</dbReference>
<comment type="similarity">
    <text evidence="1 6">Belongs to the peptidase S9A family.</text>
</comment>
<dbReference type="InterPro" id="IPR001375">
    <property type="entry name" value="Peptidase_S9_cat"/>
</dbReference>
<evidence type="ECO:0000259" key="8">
    <source>
        <dbReference type="Pfam" id="PF02897"/>
    </source>
</evidence>
<dbReference type="InterPro" id="IPR023302">
    <property type="entry name" value="Pept_S9A_N"/>
</dbReference>
<evidence type="ECO:0000313" key="9">
    <source>
        <dbReference type="EMBL" id="EPZ33923.1"/>
    </source>
</evidence>
<dbReference type="PRINTS" id="PR00862">
    <property type="entry name" value="PROLIGOPTASE"/>
</dbReference>
<dbReference type="PANTHER" id="PTHR11757">
    <property type="entry name" value="PROTEASE FAMILY S9A OLIGOPEPTIDASE"/>
    <property type="match status" value="1"/>
</dbReference>
<evidence type="ECO:0000256" key="4">
    <source>
        <dbReference type="ARBA" id="ARBA00022825"/>
    </source>
</evidence>
<reference evidence="9 10" key="1">
    <citation type="journal article" date="2013" name="Curr. Biol.">
        <title>Shared signatures of parasitism and phylogenomics unite Cryptomycota and microsporidia.</title>
        <authorList>
            <person name="James T.Y."/>
            <person name="Pelin A."/>
            <person name="Bonen L."/>
            <person name="Ahrendt S."/>
            <person name="Sain D."/>
            <person name="Corradi N."/>
            <person name="Stajich J.E."/>
        </authorList>
    </citation>
    <scope>NUCLEOTIDE SEQUENCE [LARGE SCALE GENOMIC DNA]</scope>
    <source>
        <strain evidence="9 10">CSF55</strain>
    </source>
</reference>
<evidence type="ECO:0000256" key="1">
    <source>
        <dbReference type="ARBA" id="ARBA00005228"/>
    </source>
</evidence>
<dbReference type="Gene3D" id="2.130.10.120">
    <property type="entry name" value="Prolyl oligopeptidase, N-terminal domain"/>
    <property type="match status" value="1"/>
</dbReference>
<keyword evidence="2 6" id="KW-0645">Protease</keyword>
<dbReference type="PANTHER" id="PTHR11757:SF19">
    <property type="entry name" value="PROLYL ENDOPEPTIDASE-LIKE"/>
    <property type="match status" value="1"/>
</dbReference>
<evidence type="ECO:0000256" key="5">
    <source>
        <dbReference type="ARBA" id="ARBA00045448"/>
    </source>
</evidence>
<evidence type="ECO:0000259" key="7">
    <source>
        <dbReference type="Pfam" id="PF00326"/>
    </source>
</evidence>
<dbReference type="AlphaFoldDB" id="A0A075AUI4"/>
<dbReference type="Gene3D" id="3.40.50.1820">
    <property type="entry name" value="alpha/beta hydrolase"/>
    <property type="match status" value="1"/>
</dbReference>
<dbReference type="SUPFAM" id="SSF53474">
    <property type="entry name" value="alpha/beta-Hydrolases"/>
    <property type="match status" value="1"/>
</dbReference>
<gene>
    <name evidence="9" type="ORF">O9G_002486</name>
</gene>
<dbReference type="OMA" id="PEQSQFG"/>
<comment type="function">
    <text evidence="5">Serine peptidase whose precise substrate specificity remains unclear. Does not cleave peptides after a arginine or lysine residue. Regulates trans-Golgi network morphology and sorting by regulating the membrane binding of the AP-1 complex. May play a role in the regulation of synaptic vesicle exocytosis.</text>
</comment>
<dbReference type="EC" id="3.4.21.-" evidence="6"/>
<evidence type="ECO:0000313" key="10">
    <source>
        <dbReference type="Proteomes" id="UP000030755"/>
    </source>
</evidence>